<protein>
    <recommendedName>
        <fullName evidence="5">Peroxiredoxin-like 2A</fullName>
    </recommendedName>
    <alternativeName>
        <fullName evidence="7">Peroxiredoxin-like 2 activated in M-CSF stimulated monocytes</fullName>
    </alternativeName>
    <alternativeName>
        <fullName evidence="6">Redox-regulatory protein FAM213A</fullName>
    </alternativeName>
</protein>
<gene>
    <name evidence="9" type="ORF">OLEA9_A039352</name>
</gene>
<dbReference type="Gramene" id="OE9A039352T1">
    <property type="protein sequence ID" value="OE9A039352C1"/>
    <property type="gene ID" value="OE9A039352"/>
</dbReference>
<accession>A0A8S0UJF5</accession>
<dbReference type="Gene3D" id="3.40.30.10">
    <property type="entry name" value="Glutaredoxin"/>
    <property type="match status" value="1"/>
</dbReference>
<keyword evidence="3" id="KW-0676">Redox-active center</keyword>
<evidence type="ECO:0000256" key="1">
    <source>
        <dbReference type="ARBA" id="ARBA00004496"/>
    </source>
</evidence>
<dbReference type="PANTHER" id="PTHR28630">
    <property type="match status" value="1"/>
</dbReference>
<dbReference type="Pfam" id="PF13911">
    <property type="entry name" value="AhpC-TSA_2"/>
    <property type="match status" value="1"/>
</dbReference>
<keyword evidence="2" id="KW-0963">Cytoplasm</keyword>
<proteinExistence type="inferred from homology"/>
<feature type="region of interest" description="Disordered" evidence="8">
    <location>
        <begin position="108"/>
        <end position="133"/>
    </location>
</feature>
<evidence type="ECO:0000256" key="7">
    <source>
        <dbReference type="ARBA" id="ARBA00032129"/>
    </source>
</evidence>
<evidence type="ECO:0000256" key="6">
    <source>
        <dbReference type="ARBA" id="ARBA00032058"/>
    </source>
</evidence>
<dbReference type="OrthoDB" id="40334at2759"/>
<feature type="compositionally biased region" description="Polar residues" evidence="8">
    <location>
        <begin position="116"/>
        <end position="133"/>
    </location>
</feature>
<dbReference type="PANTHER" id="PTHR28630:SF31">
    <property type="entry name" value="PEROXIREDOXIN-LIKE 2A"/>
    <property type="match status" value="1"/>
</dbReference>
<evidence type="ECO:0000256" key="5">
    <source>
        <dbReference type="ARBA" id="ARBA00023849"/>
    </source>
</evidence>
<comment type="similarity">
    <text evidence="4">Belongs to the peroxiredoxin-like PRXL2 family. PRXL2A subfamily.</text>
</comment>
<evidence type="ECO:0000313" key="9">
    <source>
        <dbReference type="EMBL" id="CAA3015730.1"/>
    </source>
</evidence>
<dbReference type="AlphaFoldDB" id="A0A8S0UJF5"/>
<evidence type="ECO:0000256" key="4">
    <source>
        <dbReference type="ARBA" id="ARBA00023787"/>
    </source>
</evidence>
<evidence type="ECO:0000256" key="8">
    <source>
        <dbReference type="SAM" id="MobiDB-lite"/>
    </source>
</evidence>
<dbReference type="GO" id="GO:0005737">
    <property type="term" value="C:cytoplasm"/>
    <property type="evidence" value="ECO:0007669"/>
    <property type="project" value="UniProtKB-SubCell"/>
</dbReference>
<dbReference type="EMBL" id="CACTIH010007567">
    <property type="protein sequence ID" value="CAA3015730.1"/>
    <property type="molecule type" value="Genomic_DNA"/>
</dbReference>
<evidence type="ECO:0000256" key="2">
    <source>
        <dbReference type="ARBA" id="ARBA00022490"/>
    </source>
</evidence>
<dbReference type="InterPro" id="IPR032801">
    <property type="entry name" value="PXL2A/B/C"/>
</dbReference>
<organism evidence="9 10">
    <name type="scientific">Olea europaea subsp. europaea</name>
    <dbReference type="NCBI Taxonomy" id="158383"/>
    <lineage>
        <taxon>Eukaryota</taxon>
        <taxon>Viridiplantae</taxon>
        <taxon>Streptophyta</taxon>
        <taxon>Embryophyta</taxon>
        <taxon>Tracheophyta</taxon>
        <taxon>Spermatophyta</taxon>
        <taxon>Magnoliopsida</taxon>
        <taxon>eudicotyledons</taxon>
        <taxon>Gunneridae</taxon>
        <taxon>Pentapetalae</taxon>
        <taxon>asterids</taxon>
        <taxon>lamiids</taxon>
        <taxon>Lamiales</taxon>
        <taxon>Oleaceae</taxon>
        <taxon>Oleeae</taxon>
        <taxon>Olea</taxon>
    </lineage>
</organism>
<comment type="caution">
    <text evidence="9">The sequence shown here is derived from an EMBL/GenBank/DDBJ whole genome shotgun (WGS) entry which is preliminary data.</text>
</comment>
<name>A0A8S0UJF5_OLEEU</name>
<evidence type="ECO:0000256" key="3">
    <source>
        <dbReference type="ARBA" id="ARBA00023284"/>
    </source>
</evidence>
<keyword evidence="10" id="KW-1185">Reference proteome</keyword>
<dbReference type="Proteomes" id="UP000594638">
    <property type="component" value="Unassembled WGS sequence"/>
</dbReference>
<evidence type="ECO:0000313" key="10">
    <source>
        <dbReference type="Proteomes" id="UP000594638"/>
    </source>
</evidence>
<comment type="subcellular location">
    <subcellularLocation>
        <location evidence="1">Cytoplasm</location>
    </subcellularLocation>
</comment>
<sequence length="412" mass="46050">MEEFVGNGSLRELLPRLLEEGWDDVSALKIINSEDMNEIGMSQQHKEALEIRSYLHDRALLQYGNKLEATGKCLPELLSLSRADLSSQLEMKRGHIARFLDRTSACATDPPPVSHSPLTTRRNSMASKNNSIYRKDLSSLNSGKLKSMTRTPGSNSSYNLPLEQSMASFKIKEGHVFKGIVAAIPADLTPCGCVQPPTIVKSVAPYSTIENISVQKLTPEYKIGMERLVKTKTPPMKSLELWREKPAIFLCIRRPGCIMCRAEAHQLYSKKSIFDALGVQLYAVLHEQIEAEVKDFWPRYWGGVVLSDRGKEFFKALGGGNLLKGKFISGFLFNPRAIANYKRAKTIAVDQNFRGAGEIKGGLFIVGRGKSGIAYQFIERNFGDWAPLDEVIEICTRLQNNEHQSIGVNKIR</sequence>
<reference evidence="9 10" key="1">
    <citation type="submission" date="2019-12" db="EMBL/GenBank/DDBJ databases">
        <authorList>
            <person name="Alioto T."/>
            <person name="Alioto T."/>
            <person name="Gomez Garrido J."/>
        </authorList>
    </citation>
    <scope>NUCLEOTIDE SEQUENCE [LARGE SCALE GENOMIC DNA]</scope>
</reference>